<evidence type="ECO:0000313" key="1">
    <source>
        <dbReference type="EMBL" id="KAI3829864.1"/>
    </source>
</evidence>
<proteinExistence type="predicted"/>
<protein>
    <submittedName>
        <fullName evidence="1">Uncharacterized protein</fullName>
    </submittedName>
</protein>
<dbReference type="Proteomes" id="UP001056120">
    <property type="component" value="Linkage Group LG01"/>
</dbReference>
<keyword evidence="2" id="KW-1185">Reference proteome</keyword>
<gene>
    <name evidence="1" type="ORF">L1987_03994</name>
</gene>
<accession>A0ACB9KC85</accession>
<dbReference type="EMBL" id="CM042018">
    <property type="protein sequence ID" value="KAI3829864.1"/>
    <property type="molecule type" value="Genomic_DNA"/>
</dbReference>
<organism evidence="1 2">
    <name type="scientific">Smallanthus sonchifolius</name>
    <dbReference type="NCBI Taxonomy" id="185202"/>
    <lineage>
        <taxon>Eukaryota</taxon>
        <taxon>Viridiplantae</taxon>
        <taxon>Streptophyta</taxon>
        <taxon>Embryophyta</taxon>
        <taxon>Tracheophyta</taxon>
        <taxon>Spermatophyta</taxon>
        <taxon>Magnoliopsida</taxon>
        <taxon>eudicotyledons</taxon>
        <taxon>Gunneridae</taxon>
        <taxon>Pentapetalae</taxon>
        <taxon>asterids</taxon>
        <taxon>campanulids</taxon>
        <taxon>Asterales</taxon>
        <taxon>Asteraceae</taxon>
        <taxon>Asteroideae</taxon>
        <taxon>Heliantheae alliance</taxon>
        <taxon>Millerieae</taxon>
        <taxon>Smallanthus</taxon>
    </lineage>
</organism>
<reference evidence="1 2" key="2">
    <citation type="journal article" date="2022" name="Mol. Ecol. Resour.">
        <title>The genomes of chicory, endive, great burdock and yacon provide insights into Asteraceae paleo-polyploidization history and plant inulin production.</title>
        <authorList>
            <person name="Fan W."/>
            <person name="Wang S."/>
            <person name="Wang H."/>
            <person name="Wang A."/>
            <person name="Jiang F."/>
            <person name="Liu H."/>
            <person name="Zhao H."/>
            <person name="Xu D."/>
            <person name="Zhang Y."/>
        </authorList>
    </citation>
    <scope>NUCLEOTIDE SEQUENCE [LARGE SCALE GENOMIC DNA]</scope>
    <source>
        <strain evidence="2">cv. Yunnan</strain>
        <tissue evidence="1">Leaves</tissue>
    </source>
</reference>
<evidence type="ECO:0000313" key="2">
    <source>
        <dbReference type="Proteomes" id="UP001056120"/>
    </source>
</evidence>
<reference evidence="2" key="1">
    <citation type="journal article" date="2022" name="Mol. Ecol. Resour.">
        <title>The genomes of chicory, endive, great burdock and yacon provide insights into Asteraceae palaeo-polyploidization history and plant inulin production.</title>
        <authorList>
            <person name="Fan W."/>
            <person name="Wang S."/>
            <person name="Wang H."/>
            <person name="Wang A."/>
            <person name="Jiang F."/>
            <person name="Liu H."/>
            <person name="Zhao H."/>
            <person name="Xu D."/>
            <person name="Zhang Y."/>
        </authorList>
    </citation>
    <scope>NUCLEOTIDE SEQUENCE [LARGE SCALE GENOMIC DNA]</scope>
    <source>
        <strain evidence="2">cv. Yunnan</strain>
    </source>
</reference>
<name>A0ACB9KC85_9ASTR</name>
<sequence length="123" mass="14148">MNMDSTEPSSQGPQVSQSSVQSNLILHDTRPDKWANKKKRSYDPIDYESIADNDFWVVDDEPEGELEYDELENMLEEEPRNNSEPFSSKTQASEGEEVNEDEDDLIELDDDDDDDDEKELDAL</sequence>
<comment type="caution">
    <text evidence="1">The sequence shown here is derived from an EMBL/GenBank/DDBJ whole genome shotgun (WGS) entry which is preliminary data.</text>
</comment>